<dbReference type="EC" id="6.1.1.18" evidence="1"/>
<evidence type="ECO:0000256" key="4">
    <source>
        <dbReference type="ARBA" id="ARBA00022741"/>
    </source>
</evidence>
<dbReference type="NCBIfam" id="TIGR00440">
    <property type="entry name" value="glnS"/>
    <property type="match status" value="1"/>
</dbReference>
<dbReference type="CDD" id="cd00807">
    <property type="entry name" value="GlnRS_core"/>
    <property type="match status" value="1"/>
</dbReference>
<keyword evidence="4" id="KW-0547">Nucleotide-binding</keyword>
<dbReference type="InterPro" id="IPR020059">
    <property type="entry name" value="Glu/Gln-tRNA-synth_Ib_codon-bd"/>
</dbReference>
<proteinExistence type="inferred from homology"/>
<organism evidence="12">
    <name type="scientific">hydrothermal vent metagenome</name>
    <dbReference type="NCBI Taxonomy" id="652676"/>
    <lineage>
        <taxon>unclassified sequences</taxon>
        <taxon>metagenomes</taxon>
        <taxon>ecological metagenomes</taxon>
    </lineage>
</organism>
<evidence type="ECO:0000259" key="10">
    <source>
        <dbReference type="Pfam" id="PF03950"/>
    </source>
</evidence>
<dbReference type="InterPro" id="IPR050132">
    <property type="entry name" value="Gln/Glu-tRNA_Ligase"/>
</dbReference>
<feature type="domain" description="Glutamyl/glutaminyl-tRNA synthetase class Ib catalytic" evidence="9">
    <location>
        <begin position="32"/>
        <end position="331"/>
    </location>
</feature>
<feature type="domain" description="Glutamyl/glutaminyl-tRNA synthetase class Ib anti-codon binding" evidence="10">
    <location>
        <begin position="344"/>
        <end position="445"/>
    </location>
</feature>
<dbReference type="PRINTS" id="PR00987">
    <property type="entry name" value="TRNASYNTHGLU"/>
</dbReference>
<dbReference type="AlphaFoldDB" id="A0A3B1DZA2"/>
<dbReference type="Pfam" id="PF03950">
    <property type="entry name" value="tRNA-synt_1c_C"/>
    <property type="match status" value="1"/>
</dbReference>
<accession>A0A3B1DZA2</accession>
<feature type="domain" description="tRNA synthetases class I (E and Q) anti-codon binding" evidence="11">
    <location>
        <begin position="462"/>
        <end position="538"/>
    </location>
</feature>
<dbReference type="Gene3D" id="2.40.240.10">
    <property type="entry name" value="Ribosomal Protein L25, Chain P"/>
    <property type="match status" value="2"/>
</dbReference>
<keyword evidence="6" id="KW-0648">Protein biosynthesis</keyword>
<keyword evidence="5" id="KW-0067">ATP-binding</keyword>
<dbReference type="HAMAP" id="MF_00126">
    <property type="entry name" value="Gln_tRNA_synth"/>
    <property type="match status" value="1"/>
</dbReference>
<dbReference type="PANTHER" id="PTHR43097">
    <property type="entry name" value="GLUTAMINE-TRNA LIGASE"/>
    <property type="match status" value="1"/>
</dbReference>
<dbReference type="Pfam" id="PF00749">
    <property type="entry name" value="tRNA-synt_1c"/>
    <property type="match status" value="1"/>
</dbReference>
<evidence type="ECO:0000256" key="6">
    <source>
        <dbReference type="ARBA" id="ARBA00022917"/>
    </source>
</evidence>
<dbReference type="InterPro" id="IPR022861">
    <property type="entry name" value="Gln_tRNA_ligase_bac"/>
</dbReference>
<keyword evidence="2" id="KW-0963">Cytoplasm</keyword>
<dbReference type="PANTHER" id="PTHR43097:SF5">
    <property type="entry name" value="GLUTAMATE--TRNA LIGASE"/>
    <property type="match status" value="1"/>
</dbReference>
<keyword evidence="3 12" id="KW-0436">Ligase</keyword>
<dbReference type="FunFam" id="3.40.50.620:FF:000037">
    <property type="entry name" value="Glutamine--tRNA ligase cytoplasmic"/>
    <property type="match status" value="1"/>
</dbReference>
<dbReference type="GO" id="GO:0005829">
    <property type="term" value="C:cytosol"/>
    <property type="evidence" value="ECO:0007669"/>
    <property type="project" value="TreeGrafter"/>
</dbReference>
<dbReference type="InterPro" id="IPR014729">
    <property type="entry name" value="Rossmann-like_a/b/a_fold"/>
</dbReference>
<evidence type="ECO:0000256" key="7">
    <source>
        <dbReference type="ARBA" id="ARBA00023146"/>
    </source>
</evidence>
<dbReference type="InterPro" id="IPR020058">
    <property type="entry name" value="Glu/Gln-tRNA-synth_Ib_cat-dom"/>
</dbReference>
<dbReference type="InterPro" id="IPR001412">
    <property type="entry name" value="aa-tRNA-synth_I_CS"/>
</dbReference>
<dbReference type="NCBIfam" id="NF011291">
    <property type="entry name" value="PRK14703.1"/>
    <property type="match status" value="1"/>
</dbReference>
<dbReference type="GO" id="GO:0006425">
    <property type="term" value="P:glutaminyl-tRNA aminoacylation"/>
    <property type="evidence" value="ECO:0007669"/>
    <property type="project" value="InterPro"/>
</dbReference>
<evidence type="ECO:0000256" key="1">
    <source>
        <dbReference type="ARBA" id="ARBA00012836"/>
    </source>
</evidence>
<dbReference type="InterPro" id="IPR000924">
    <property type="entry name" value="Glu/Gln-tRNA-synth"/>
</dbReference>
<dbReference type="InterPro" id="IPR004514">
    <property type="entry name" value="Gln-tRNA-synth"/>
</dbReference>
<sequence>MSKTEAIPEKPSLDFVRQIVVDDIASGKWDGKVQTRFPPEPNGYLHIGHAKSICLNFGIAQEYSGQCNLRFDDTNPTKEETEYVDSIKEDVRWLGFDWGDHEFYASDYFEQLYNWAVQLIQMGQAYVDSLTLDEIRDYRGTVTVAGKESPYRSRSVEENLELFQQMREGKFKEGEHVLRAMTDMASSNMLMRDPVMYRILHAEHHRTGNDWCIYPMYDFAHGQSDSIEGVTHSICTLEFEDHRPLYDWYCNQLEIHHPQQIEFARLNLTYTVMSKRKLLELVQEKLVSGWDDPRMPTICGLRRRGYTSLSIHNFCNTIGVTKHNSLTDLSLLENALREDLNMTAERRMGVIDPLKVVIENYPENQTEEIEALNNPNDESAGKRIVPFTKEFYIEREDFMEEPPKKFFRLAPGREVRLKYAYYVTCTDVIKDESTGKVIELRCTYDPETKGGSSPDGRKIKGTLHWVSAQHAVDAEVRLYDNLFNQKTPEDVSEGEDYKSNLNPESLVQLTGCKLEPSLSDAVAGDRFQFERLGYFCIDSVDSTPEKLVVNRTVALRDQWARIEKQRQNQPKK</sequence>
<evidence type="ECO:0000256" key="8">
    <source>
        <dbReference type="ARBA" id="ARBA00048270"/>
    </source>
</evidence>
<gene>
    <name evidence="12" type="ORF">MNBD_PLANCTO02-970</name>
</gene>
<dbReference type="FunFam" id="2.40.240.10:FF:000001">
    <property type="entry name" value="Glutamine--tRNA ligase"/>
    <property type="match status" value="1"/>
</dbReference>
<dbReference type="InterPro" id="IPR011035">
    <property type="entry name" value="Ribosomal_bL25/Gln-tRNA_synth"/>
</dbReference>
<comment type="catalytic activity">
    <reaction evidence="8">
        <text>tRNA(Gln) + L-glutamine + ATP = L-glutaminyl-tRNA(Gln) + AMP + diphosphate</text>
        <dbReference type="Rhea" id="RHEA:20121"/>
        <dbReference type="Rhea" id="RHEA-COMP:9662"/>
        <dbReference type="Rhea" id="RHEA-COMP:9681"/>
        <dbReference type="ChEBI" id="CHEBI:30616"/>
        <dbReference type="ChEBI" id="CHEBI:33019"/>
        <dbReference type="ChEBI" id="CHEBI:58359"/>
        <dbReference type="ChEBI" id="CHEBI:78442"/>
        <dbReference type="ChEBI" id="CHEBI:78521"/>
        <dbReference type="ChEBI" id="CHEBI:456215"/>
        <dbReference type="EC" id="6.1.1.18"/>
    </reaction>
</comment>
<dbReference type="GO" id="GO:0005524">
    <property type="term" value="F:ATP binding"/>
    <property type="evidence" value="ECO:0007669"/>
    <property type="project" value="UniProtKB-KW"/>
</dbReference>
<dbReference type="Gene3D" id="3.40.50.620">
    <property type="entry name" value="HUPs"/>
    <property type="match status" value="1"/>
</dbReference>
<dbReference type="EMBL" id="UOGL01000580">
    <property type="protein sequence ID" value="VAX41698.1"/>
    <property type="molecule type" value="Genomic_DNA"/>
</dbReference>
<evidence type="ECO:0000259" key="9">
    <source>
        <dbReference type="Pfam" id="PF00749"/>
    </source>
</evidence>
<protein>
    <recommendedName>
        <fullName evidence="1">glutamine--tRNA ligase</fullName>
        <ecNumber evidence="1">6.1.1.18</ecNumber>
    </recommendedName>
</protein>
<dbReference type="FunFam" id="3.90.800.10:FF:000001">
    <property type="entry name" value="Glutamine--tRNA ligase"/>
    <property type="match status" value="1"/>
</dbReference>
<keyword evidence="7 12" id="KW-0030">Aminoacyl-tRNA synthetase</keyword>
<dbReference type="Pfam" id="PF20974">
    <property type="entry name" value="tRNA-synt_1c_C2"/>
    <property type="match status" value="1"/>
</dbReference>
<evidence type="ECO:0000256" key="2">
    <source>
        <dbReference type="ARBA" id="ARBA00022490"/>
    </source>
</evidence>
<dbReference type="SUPFAM" id="SSF50715">
    <property type="entry name" value="Ribosomal protein L25-like"/>
    <property type="match status" value="1"/>
</dbReference>
<dbReference type="PROSITE" id="PS00178">
    <property type="entry name" value="AA_TRNA_LIGASE_I"/>
    <property type="match status" value="1"/>
</dbReference>
<evidence type="ECO:0000313" key="12">
    <source>
        <dbReference type="EMBL" id="VAX41698.1"/>
    </source>
</evidence>
<dbReference type="SUPFAM" id="SSF52374">
    <property type="entry name" value="Nucleotidylyl transferase"/>
    <property type="match status" value="1"/>
</dbReference>
<dbReference type="InterPro" id="IPR049437">
    <property type="entry name" value="tRNA-synt_1c_C2"/>
</dbReference>
<dbReference type="GO" id="GO:0004819">
    <property type="term" value="F:glutamine-tRNA ligase activity"/>
    <property type="evidence" value="ECO:0007669"/>
    <property type="project" value="UniProtKB-EC"/>
</dbReference>
<evidence type="ECO:0000256" key="5">
    <source>
        <dbReference type="ARBA" id="ARBA00022840"/>
    </source>
</evidence>
<reference evidence="12" key="1">
    <citation type="submission" date="2018-06" db="EMBL/GenBank/DDBJ databases">
        <authorList>
            <person name="Zhirakovskaya E."/>
        </authorList>
    </citation>
    <scope>NUCLEOTIDE SEQUENCE</scope>
</reference>
<name>A0A3B1DZA2_9ZZZZ</name>
<evidence type="ECO:0000259" key="11">
    <source>
        <dbReference type="Pfam" id="PF20974"/>
    </source>
</evidence>
<evidence type="ECO:0000256" key="3">
    <source>
        <dbReference type="ARBA" id="ARBA00022598"/>
    </source>
</evidence>
<dbReference type="InterPro" id="IPR020056">
    <property type="entry name" value="Rbsml_bL25/Gln-tRNA_synth_N"/>
</dbReference>